<dbReference type="OrthoDB" id="793003at2"/>
<sequence length="166" mass="18414">MTAPLVVTLLLEERARARFDQLRSRHFPADRLVVGAHVTLFHAVPGEHEDAVRADLAAAADRPGIEVEVAGVRLLGRGVAYDLRSDDVTDLRTALARRWAPWLTRQDAQWRHPHVTVQNKVAPAAAQALHDDLAADFEPYPVAAEGLGLWRYENGPWAAVARYPFS</sequence>
<accession>A0A1G7L7J8</accession>
<organism evidence="1 2">
    <name type="scientific">Klenkia brasiliensis</name>
    <dbReference type="NCBI Taxonomy" id="333142"/>
    <lineage>
        <taxon>Bacteria</taxon>
        <taxon>Bacillati</taxon>
        <taxon>Actinomycetota</taxon>
        <taxon>Actinomycetes</taxon>
        <taxon>Geodermatophilales</taxon>
        <taxon>Geodermatophilaceae</taxon>
        <taxon>Klenkia</taxon>
    </lineage>
</organism>
<name>A0A1G7L7J8_9ACTN</name>
<dbReference type="InterPro" id="IPR009097">
    <property type="entry name" value="Cyclic_Pdiesterase"/>
</dbReference>
<dbReference type="AlphaFoldDB" id="A0A1G7L7J8"/>
<dbReference type="Pfam" id="PF13563">
    <property type="entry name" value="2_5_RNA_ligase2"/>
    <property type="match status" value="1"/>
</dbReference>
<dbReference type="EMBL" id="FNCF01000001">
    <property type="protein sequence ID" value="SDF45415.1"/>
    <property type="molecule type" value="Genomic_DNA"/>
</dbReference>
<dbReference type="Proteomes" id="UP000198863">
    <property type="component" value="Unassembled WGS sequence"/>
</dbReference>
<keyword evidence="1" id="KW-0436">Ligase</keyword>
<keyword evidence="2" id="KW-1185">Reference proteome</keyword>
<dbReference type="RefSeq" id="WP_091056720.1">
    <property type="nucleotide sequence ID" value="NZ_FNCF01000001.1"/>
</dbReference>
<dbReference type="SUPFAM" id="SSF55144">
    <property type="entry name" value="LigT-like"/>
    <property type="match status" value="1"/>
</dbReference>
<protein>
    <submittedName>
        <fullName evidence="1">2'-5' RNA ligase superfamily protein</fullName>
    </submittedName>
</protein>
<evidence type="ECO:0000313" key="2">
    <source>
        <dbReference type="Proteomes" id="UP000198863"/>
    </source>
</evidence>
<dbReference type="GO" id="GO:0016874">
    <property type="term" value="F:ligase activity"/>
    <property type="evidence" value="ECO:0007669"/>
    <property type="project" value="UniProtKB-KW"/>
</dbReference>
<evidence type="ECO:0000313" key="1">
    <source>
        <dbReference type="EMBL" id="SDF45415.1"/>
    </source>
</evidence>
<dbReference type="Gene3D" id="3.90.1140.10">
    <property type="entry name" value="Cyclic phosphodiesterase"/>
    <property type="match status" value="1"/>
</dbReference>
<gene>
    <name evidence="1" type="ORF">SAMN05660324_0162</name>
</gene>
<proteinExistence type="predicted"/>
<reference evidence="2" key="1">
    <citation type="submission" date="2016-10" db="EMBL/GenBank/DDBJ databases">
        <authorList>
            <person name="Varghese N."/>
            <person name="Submissions S."/>
        </authorList>
    </citation>
    <scope>NUCLEOTIDE SEQUENCE [LARGE SCALE GENOMIC DNA]</scope>
    <source>
        <strain evidence="2">DSM 44526</strain>
    </source>
</reference>